<evidence type="ECO:0000313" key="2">
    <source>
        <dbReference type="EMBL" id="QMV86002.1"/>
    </source>
</evidence>
<feature type="signal peptide" evidence="1">
    <location>
        <begin position="1"/>
        <end position="22"/>
    </location>
</feature>
<dbReference type="Proteomes" id="UP000515570">
    <property type="component" value="Chromosome"/>
</dbReference>
<evidence type="ECO:0000256" key="1">
    <source>
        <dbReference type="SAM" id="SignalP"/>
    </source>
</evidence>
<name>A0A7G5FHB1_9CORY</name>
<dbReference type="EMBL" id="CP059833">
    <property type="protein sequence ID" value="QMV86002.1"/>
    <property type="molecule type" value="Genomic_DNA"/>
</dbReference>
<dbReference type="AlphaFoldDB" id="A0A7G5FHB1"/>
<evidence type="ECO:0008006" key="4">
    <source>
        <dbReference type="Google" id="ProtNLM"/>
    </source>
</evidence>
<organism evidence="2 3">
    <name type="scientific">Corynebacterium hindlerae</name>
    <dbReference type="NCBI Taxonomy" id="699041"/>
    <lineage>
        <taxon>Bacteria</taxon>
        <taxon>Bacillati</taxon>
        <taxon>Actinomycetota</taxon>
        <taxon>Actinomycetes</taxon>
        <taxon>Mycobacteriales</taxon>
        <taxon>Corynebacteriaceae</taxon>
        <taxon>Corynebacterium</taxon>
    </lineage>
</organism>
<evidence type="ECO:0000313" key="3">
    <source>
        <dbReference type="Proteomes" id="UP000515570"/>
    </source>
</evidence>
<dbReference type="RefSeq" id="WP_182386817.1">
    <property type="nucleotide sequence ID" value="NZ_CP059833.1"/>
</dbReference>
<reference evidence="2 3" key="1">
    <citation type="submission" date="2020-07" db="EMBL/GenBank/DDBJ databases">
        <title>non toxigenic Corynebacterium sp. nov from a clinical source.</title>
        <authorList>
            <person name="Bernier A.-M."/>
            <person name="Bernard K."/>
        </authorList>
    </citation>
    <scope>NUCLEOTIDE SEQUENCE [LARGE SCALE GENOMIC DNA]</scope>
    <source>
        <strain evidence="3">NML 93-0612</strain>
    </source>
</reference>
<feature type="chain" id="PRO_5038734166" description="Secreted protein" evidence="1">
    <location>
        <begin position="23"/>
        <end position="140"/>
    </location>
</feature>
<proteinExistence type="predicted"/>
<sequence length="140" mass="14890">MTKCNRAIVVIAALTLSACSSGQPHDALARLKPEPGPTITLPASELVAEDAHQLLIACPNVPAITVTQAAGGTVDLPDEGYDEVLNAFIVITSDSGVITQRYSREEIDLCTDDFPDPLTKRDASTPLTFAKEGTQWRLVG</sequence>
<keyword evidence="1" id="KW-0732">Signal</keyword>
<keyword evidence="3" id="KW-1185">Reference proteome</keyword>
<protein>
    <recommendedName>
        <fullName evidence="4">Secreted protein</fullName>
    </recommendedName>
</protein>
<accession>A0A7G5FHB1</accession>
<gene>
    <name evidence="2" type="ORF">HW450_04600</name>
</gene>
<dbReference type="PROSITE" id="PS51257">
    <property type="entry name" value="PROKAR_LIPOPROTEIN"/>
    <property type="match status" value="1"/>
</dbReference>